<evidence type="ECO:0000259" key="2">
    <source>
        <dbReference type="Pfam" id="PF21911"/>
    </source>
</evidence>
<dbReference type="Pfam" id="PF22013">
    <property type="entry name" value="PG_1098_Fer"/>
    <property type="match status" value="1"/>
</dbReference>
<comment type="caution">
    <text evidence="4">The sequence shown here is derived from an EMBL/GenBank/DDBJ whole genome shotgun (WGS) entry which is preliminary data.</text>
</comment>
<feature type="domain" description="PG-1098 ferredoxin-like" evidence="3">
    <location>
        <begin position="298"/>
        <end position="341"/>
    </location>
</feature>
<dbReference type="InterPro" id="IPR054111">
    <property type="entry name" value="PG_1098_N"/>
</dbReference>
<gene>
    <name evidence="4" type="ORF">HQ47_02290</name>
</gene>
<keyword evidence="5" id="KW-1185">Reference proteome</keyword>
<evidence type="ECO:0000313" key="4">
    <source>
        <dbReference type="EMBL" id="KGN75191.1"/>
    </source>
</evidence>
<sequence>MSKPEKDTIDTVMRLTEEYRGKNPDRLLLGENSIPVELRKEVATQLECASSLFSKVRLWHDTGCYVPDKLSVEQCSGMATALYKQRFVRKNSIVADITGGLGVDSSCLARIARKLIYVERNDRLCRAAEYNFHRLGLDNIEVFNGDLNDRWRYVIEQGAELFYIDPARREQADKYKRVYALRDCEPNVSVLMENIRAYCKSKKLREPDFLIKVSPMLDLSALFLDLPGISRAHIVSVSNEVKEILLYVCGKGETHTAGQIPVHVVDLNSLGEENYTLTGSLDEEKELPASVYAAPQTYLYEPGASVMKSGLFKTIASRYRLSALAANSHLYTSREFVSCFPGRSFSIRGVLPFKSSVIKTLKKEYPKAQITCRNFPLSVDELRKKTGIKDGSEVILYATTLYSGERVLLRCERIGLEPLGAI</sequence>
<dbReference type="EMBL" id="JRFA01000008">
    <property type="protein sequence ID" value="KGN75191.1"/>
    <property type="molecule type" value="Genomic_DNA"/>
</dbReference>
<accession>A0A0A2E8H9</accession>
<dbReference type="Gene3D" id="1.10.10.1110">
    <property type="entry name" value="Methyltransferase PG1098, N-terminal domain"/>
    <property type="match status" value="1"/>
</dbReference>
<evidence type="ECO:0000259" key="3">
    <source>
        <dbReference type="Pfam" id="PF22013"/>
    </source>
</evidence>
<dbReference type="InterPro" id="IPR041497">
    <property type="entry name" value="Thump-like"/>
</dbReference>
<dbReference type="InterPro" id="IPR054168">
    <property type="entry name" value="PG_1098_Fer"/>
</dbReference>
<dbReference type="AlphaFoldDB" id="A0A0A2E8H9"/>
<protein>
    <submittedName>
        <fullName evidence="4">Uncharacterized protein</fullName>
    </submittedName>
</protein>
<dbReference type="Proteomes" id="UP000030103">
    <property type="component" value="Unassembled WGS sequence"/>
</dbReference>
<reference evidence="4 5" key="1">
    <citation type="submission" date="2014-09" db="EMBL/GenBank/DDBJ databases">
        <title>Draft Genome Sequence of Porphyromonas macacae COT-192_OH2859.</title>
        <authorList>
            <person name="Wallis C."/>
            <person name="Deusch O."/>
            <person name="O'Flynn C."/>
            <person name="Davis I."/>
            <person name="Horsfall A."/>
            <person name="Kirkwood N."/>
            <person name="Harris S."/>
            <person name="Eisen J.A."/>
            <person name="Coil D.A."/>
            <person name="Darling A.E."/>
            <person name="Jospin G."/>
            <person name="Alexiev A."/>
        </authorList>
    </citation>
    <scope>NUCLEOTIDE SEQUENCE [LARGE SCALE GENOMIC DNA]</scope>
    <source>
        <strain evidence="5">COT-192 OH2859</strain>
    </source>
</reference>
<dbReference type="SUPFAM" id="SSF53335">
    <property type="entry name" value="S-adenosyl-L-methionine-dependent methyltransferases"/>
    <property type="match status" value="1"/>
</dbReference>
<dbReference type="eggNOG" id="COG2265">
    <property type="taxonomic scope" value="Bacteria"/>
</dbReference>
<dbReference type="STRING" id="28115.HQ47_02290"/>
<dbReference type="Pfam" id="PF01135">
    <property type="entry name" value="PCMT"/>
    <property type="match status" value="1"/>
</dbReference>
<name>A0A0A2E8H9_9PORP</name>
<dbReference type="Gene3D" id="3.40.50.150">
    <property type="entry name" value="Vaccinia Virus protein VP39"/>
    <property type="match status" value="1"/>
</dbReference>
<proteinExistence type="predicted"/>
<dbReference type="RefSeq" id="WP_036872998.1">
    <property type="nucleotide sequence ID" value="NZ_JRFA01000008.1"/>
</dbReference>
<feature type="domain" description="THUMP-like" evidence="1">
    <location>
        <begin position="342"/>
        <end position="413"/>
    </location>
</feature>
<dbReference type="InterPro" id="IPR029063">
    <property type="entry name" value="SAM-dependent_MTases_sf"/>
</dbReference>
<organism evidence="4 5">
    <name type="scientific">Porphyromonas macacae</name>
    <dbReference type="NCBI Taxonomy" id="28115"/>
    <lineage>
        <taxon>Bacteria</taxon>
        <taxon>Pseudomonadati</taxon>
        <taxon>Bacteroidota</taxon>
        <taxon>Bacteroidia</taxon>
        <taxon>Bacteroidales</taxon>
        <taxon>Porphyromonadaceae</taxon>
        <taxon>Porphyromonas</taxon>
    </lineage>
</organism>
<feature type="domain" description="PG-1098 N-terminal" evidence="2">
    <location>
        <begin position="5"/>
        <end position="48"/>
    </location>
</feature>
<dbReference type="Pfam" id="PF21911">
    <property type="entry name" value="PG_1098_N"/>
    <property type="match status" value="1"/>
</dbReference>
<dbReference type="OrthoDB" id="1000417at2"/>
<dbReference type="Pfam" id="PF18096">
    <property type="entry name" value="Thump_like"/>
    <property type="match status" value="1"/>
</dbReference>
<evidence type="ECO:0000259" key="1">
    <source>
        <dbReference type="Pfam" id="PF18096"/>
    </source>
</evidence>
<evidence type="ECO:0000313" key="5">
    <source>
        <dbReference type="Proteomes" id="UP000030103"/>
    </source>
</evidence>